<dbReference type="RefSeq" id="WP_146446370.1">
    <property type="nucleotide sequence ID" value="NZ_SJPR01000006.1"/>
</dbReference>
<dbReference type="EC" id="3.6.3.-" evidence="5"/>
<dbReference type="InterPro" id="IPR050093">
    <property type="entry name" value="ABC_SmlMolc_Importer"/>
</dbReference>
<keyword evidence="5" id="KW-0378">Hydrolase</keyword>
<evidence type="ECO:0000313" key="5">
    <source>
        <dbReference type="EMBL" id="TWT94822.1"/>
    </source>
</evidence>
<dbReference type="Gene3D" id="3.40.50.300">
    <property type="entry name" value="P-loop containing nucleotide triphosphate hydrolases"/>
    <property type="match status" value="1"/>
</dbReference>
<dbReference type="PANTHER" id="PTHR42781:SF8">
    <property type="entry name" value="BICARBONATE TRANSPORT ATP-BINDING PROTEIN CMPC"/>
    <property type="match status" value="1"/>
</dbReference>
<dbReference type="PANTHER" id="PTHR42781">
    <property type="entry name" value="SPERMIDINE/PUTRESCINE IMPORT ATP-BINDING PROTEIN POTA"/>
    <property type="match status" value="1"/>
</dbReference>
<reference evidence="5 6" key="1">
    <citation type="submission" date="2019-02" db="EMBL/GenBank/DDBJ databases">
        <title>Deep-cultivation of Planctomycetes and their phenomic and genomic characterization uncovers novel biology.</title>
        <authorList>
            <person name="Wiegand S."/>
            <person name="Jogler M."/>
            <person name="Boedeker C."/>
            <person name="Pinto D."/>
            <person name="Vollmers J."/>
            <person name="Rivas-Marin E."/>
            <person name="Kohn T."/>
            <person name="Peeters S.H."/>
            <person name="Heuer A."/>
            <person name="Rast P."/>
            <person name="Oberbeckmann S."/>
            <person name="Bunk B."/>
            <person name="Jeske O."/>
            <person name="Meyerdierks A."/>
            <person name="Storesund J.E."/>
            <person name="Kallscheuer N."/>
            <person name="Luecker S."/>
            <person name="Lage O.M."/>
            <person name="Pohl T."/>
            <person name="Merkel B.J."/>
            <person name="Hornburger P."/>
            <person name="Mueller R.-W."/>
            <person name="Bruemmer F."/>
            <person name="Labrenz M."/>
            <person name="Spormann A.M."/>
            <person name="Op Den Camp H."/>
            <person name="Overmann J."/>
            <person name="Amann R."/>
            <person name="Jetten M.S.M."/>
            <person name="Mascher T."/>
            <person name="Medema M.H."/>
            <person name="Devos D.P."/>
            <person name="Kaster A.-K."/>
            <person name="Ovreas L."/>
            <person name="Rohde M."/>
            <person name="Galperin M.Y."/>
            <person name="Jogler C."/>
        </authorList>
    </citation>
    <scope>NUCLEOTIDE SEQUENCE [LARGE SCALE GENOMIC DNA]</scope>
    <source>
        <strain evidence="5 6">Pla108</strain>
    </source>
</reference>
<dbReference type="PROSITE" id="PS50893">
    <property type="entry name" value="ABC_TRANSPORTER_2"/>
    <property type="match status" value="1"/>
</dbReference>
<feature type="domain" description="ABC transporter" evidence="4">
    <location>
        <begin position="4"/>
        <end position="255"/>
    </location>
</feature>
<dbReference type="CDD" id="cd03293">
    <property type="entry name" value="ABC_NrtD_SsuB_transporters"/>
    <property type="match status" value="1"/>
</dbReference>
<dbReference type="OrthoDB" id="9802264at2"/>
<dbReference type="GO" id="GO:0005524">
    <property type="term" value="F:ATP binding"/>
    <property type="evidence" value="ECO:0007669"/>
    <property type="project" value="UniProtKB-KW"/>
</dbReference>
<dbReference type="EMBL" id="SJPR01000006">
    <property type="protein sequence ID" value="TWT94822.1"/>
    <property type="molecule type" value="Genomic_DNA"/>
</dbReference>
<gene>
    <name evidence="5" type="primary">cmpD_3</name>
    <name evidence="5" type="ORF">Pla108_36730</name>
</gene>
<evidence type="ECO:0000256" key="1">
    <source>
        <dbReference type="ARBA" id="ARBA00022448"/>
    </source>
</evidence>
<dbReference type="Proteomes" id="UP000317421">
    <property type="component" value="Unassembled WGS sequence"/>
</dbReference>
<sequence>MANLEIDHLSHAYGPKKVLNDVNLRVEAGQVLALVGPSGCGKSTLLRAVLGTHPPTSGSVCVGGKPMLRPSRDVGIVYQHYSLFDFLTARQNVAFGLKLDQTSTPFRLFNYPAWRKLRAEHLEQADALLKKVGLYAARDQYPSQMSGGMRQRVAIAQALIMQPRVLLLDEPFGALDEATREELQLMLLRLYEENVRARAEHREPPYTVIIVTHELNEALFVADRVVGLSQYHADGANGATIVYDRPAPIFKPDEPKDLSKFVKQKEELIEAVFSERHLKDHRKYVTFWSEHEKTAVEGAGV</sequence>
<dbReference type="InterPro" id="IPR003593">
    <property type="entry name" value="AAA+_ATPase"/>
</dbReference>
<protein>
    <submittedName>
        <fullName evidence="5">Bicarbonate transport ATP-binding protein CmpD</fullName>
        <ecNumber evidence="5">3.6.3.-</ecNumber>
    </submittedName>
</protein>
<keyword evidence="6" id="KW-1185">Reference proteome</keyword>
<keyword evidence="3 5" id="KW-0067">ATP-binding</keyword>
<evidence type="ECO:0000313" key="6">
    <source>
        <dbReference type="Proteomes" id="UP000317421"/>
    </source>
</evidence>
<dbReference type="PROSITE" id="PS00211">
    <property type="entry name" value="ABC_TRANSPORTER_1"/>
    <property type="match status" value="1"/>
</dbReference>
<evidence type="ECO:0000259" key="4">
    <source>
        <dbReference type="PROSITE" id="PS50893"/>
    </source>
</evidence>
<keyword evidence="2" id="KW-0547">Nucleotide-binding</keyword>
<dbReference type="InterPro" id="IPR003439">
    <property type="entry name" value="ABC_transporter-like_ATP-bd"/>
</dbReference>
<dbReference type="InterPro" id="IPR017871">
    <property type="entry name" value="ABC_transporter-like_CS"/>
</dbReference>
<dbReference type="AlphaFoldDB" id="A0A5C6A4F1"/>
<dbReference type="SMART" id="SM00382">
    <property type="entry name" value="AAA"/>
    <property type="match status" value="1"/>
</dbReference>
<dbReference type="Pfam" id="PF00005">
    <property type="entry name" value="ABC_tran"/>
    <property type="match status" value="1"/>
</dbReference>
<name>A0A5C6A4F1_9BACT</name>
<accession>A0A5C6A4F1</accession>
<organism evidence="5 6">
    <name type="scientific">Botrimarina colliarenosi</name>
    <dbReference type="NCBI Taxonomy" id="2528001"/>
    <lineage>
        <taxon>Bacteria</taxon>
        <taxon>Pseudomonadati</taxon>
        <taxon>Planctomycetota</taxon>
        <taxon>Planctomycetia</taxon>
        <taxon>Pirellulales</taxon>
        <taxon>Lacipirellulaceae</taxon>
        <taxon>Botrimarina</taxon>
    </lineage>
</organism>
<keyword evidence="1" id="KW-0813">Transport</keyword>
<evidence type="ECO:0000256" key="3">
    <source>
        <dbReference type="ARBA" id="ARBA00022840"/>
    </source>
</evidence>
<dbReference type="SUPFAM" id="SSF52540">
    <property type="entry name" value="P-loop containing nucleoside triphosphate hydrolases"/>
    <property type="match status" value="1"/>
</dbReference>
<comment type="caution">
    <text evidence="5">The sequence shown here is derived from an EMBL/GenBank/DDBJ whole genome shotgun (WGS) entry which is preliminary data.</text>
</comment>
<evidence type="ECO:0000256" key="2">
    <source>
        <dbReference type="ARBA" id="ARBA00022741"/>
    </source>
</evidence>
<proteinExistence type="predicted"/>
<dbReference type="InterPro" id="IPR027417">
    <property type="entry name" value="P-loop_NTPase"/>
</dbReference>
<dbReference type="GO" id="GO:0016887">
    <property type="term" value="F:ATP hydrolysis activity"/>
    <property type="evidence" value="ECO:0007669"/>
    <property type="project" value="InterPro"/>
</dbReference>